<dbReference type="STRING" id="290398.Csal_1604"/>
<dbReference type="NCBIfam" id="TIGR03461">
    <property type="entry name" value="pabC_Proteo"/>
    <property type="match status" value="1"/>
</dbReference>
<dbReference type="SUPFAM" id="SSF56752">
    <property type="entry name" value="D-aminoacid aminotransferase-like PLP-dependent enzymes"/>
    <property type="match status" value="1"/>
</dbReference>
<keyword evidence="4" id="KW-0663">Pyridoxal phosphate</keyword>
<dbReference type="RefSeq" id="WP_011506903.1">
    <property type="nucleotide sequence ID" value="NC_007963.1"/>
</dbReference>
<dbReference type="EMBL" id="CP000285">
    <property type="protein sequence ID" value="ABE58957.1"/>
    <property type="molecule type" value="Genomic_DNA"/>
</dbReference>
<evidence type="ECO:0000256" key="3">
    <source>
        <dbReference type="ARBA" id="ARBA00011738"/>
    </source>
</evidence>
<evidence type="ECO:0000256" key="7">
    <source>
        <dbReference type="ARBA" id="ARBA00035633"/>
    </source>
</evidence>
<keyword evidence="5" id="KW-0289">Folate biosynthesis</keyword>
<dbReference type="GO" id="GO:0005829">
    <property type="term" value="C:cytosol"/>
    <property type="evidence" value="ECO:0007669"/>
    <property type="project" value="TreeGrafter"/>
</dbReference>
<evidence type="ECO:0000256" key="1">
    <source>
        <dbReference type="ARBA" id="ARBA00001933"/>
    </source>
</evidence>
<dbReference type="OrthoDB" id="9805628at2"/>
<dbReference type="InterPro" id="IPR043131">
    <property type="entry name" value="BCAT-like_N"/>
</dbReference>
<organism evidence="11 12">
    <name type="scientific">Chromohalobacter israelensis (strain ATCC BAA-138 / DSM 3043 / CIP 106854 / NCIMB 13768 / 1H11)</name>
    <name type="common">Chromohalobacter salexigens</name>
    <dbReference type="NCBI Taxonomy" id="290398"/>
    <lineage>
        <taxon>Bacteria</taxon>
        <taxon>Pseudomonadati</taxon>
        <taxon>Pseudomonadota</taxon>
        <taxon>Gammaproteobacteria</taxon>
        <taxon>Oceanospirillales</taxon>
        <taxon>Halomonadaceae</taxon>
        <taxon>Chromohalobacter</taxon>
    </lineage>
</organism>
<comment type="cofactor">
    <cofactor evidence="1">
        <name>pyridoxal 5'-phosphate</name>
        <dbReference type="ChEBI" id="CHEBI:597326"/>
    </cofactor>
</comment>
<accession>Q1QX51</accession>
<keyword evidence="12" id="KW-1185">Reference proteome</keyword>
<dbReference type="InterPro" id="IPR017824">
    <property type="entry name" value="Aminodeoxychorismate_lyase_IV"/>
</dbReference>
<protein>
    <recommendedName>
        <fullName evidence="8 10">Aminodeoxychorismate lyase</fullName>
        <ecNumber evidence="8 10">4.1.3.38</ecNumber>
    </recommendedName>
</protein>
<dbReference type="InterPro" id="IPR036038">
    <property type="entry name" value="Aminotransferase-like"/>
</dbReference>
<reference evidence="11 12" key="1">
    <citation type="journal article" date="2011" name="Stand. Genomic Sci.">
        <title>Complete genome sequence of the halophilic and highly halotolerant Chromohalobacter salexigens type strain (1H11(T)).</title>
        <authorList>
            <person name="Copeland A."/>
            <person name="O'Connor K."/>
            <person name="Lucas S."/>
            <person name="Lapidus A."/>
            <person name="Berry K.W."/>
            <person name="Detter J.C."/>
            <person name="Del Rio T.G."/>
            <person name="Hammon N."/>
            <person name="Dalin E."/>
            <person name="Tice H."/>
            <person name="Pitluck S."/>
            <person name="Bruce D."/>
            <person name="Goodwin L."/>
            <person name="Han C."/>
            <person name="Tapia R."/>
            <person name="Saunders E."/>
            <person name="Schmutz J."/>
            <person name="Brettin T."/>
            <person name="Larimer F."/>
            <person name="Land M."/>
            <person name="Hauser L."/>
            <person name="Vargas C."/>
            <person name="Nieto J.J."/>
            <person name="Kyrpides N.C."/>
            <person name="Ivanova N."/>
            <person name="Goker M."/>
            <person name="Klenk H.P."/>
            <person name="Csonka L.N."/>
            <person name="Woyke T."/>
        </authorList>
    </citation>
    <scope>NUCLEOTIDE SEQUENCE [LARGE SCALE GENOMIC DNA]</scope>
    <source>
        <strain evidence="12">ATCC BAA-138 / DSM 3043 / CIP 106854 / NCIMB 13768 / 1H11</strain>
    </source>
</reference>
<dbReference type="Pfam" id="PF01063">
    <property type="entry name" value="Aminotran_4"/>
    <property type="match status" value="1"/>
</dbReference>
<evidence type="ECO:0000256" key="10">
    <source>
        <dbReference type="NCBIfam" id="TIGR03461"/>
    </source>
</evidence>
<dbReference type="Gene3D" id="3.30.470.10">
    <property type="match status" value="1"/>
</dbReference>
<comment type="similarity">
    <text evidence="2">Belongs to the class-IV pyridoxal-phosphate-dependent aminotransferase family.</text>
</comment>
<name>Q1QX51_CHRI1</name>
<gene>
    <name evidence="11" type="ordered locus">Csal_1604</name>
</gene>
<comment type="catalytic activity">
    <reaction evidence="9">
        <text>4-amino-4-deoxychorismate = 4-aminobenzoate + pyruvate + H(+)</text>
        <dbReference type="Rhea" id="RHEA:16201"/>
        <dbReference type="ChEBI" id="CHEBI:15361"/>
        <dbReference type="ChEBI" id="CHEBI:15378"/>
        <dbReference type="ChEBI" id="CHEBI:17836"/>
        <dbReference type="ChEBI" id="CHEBI:58406"/>
        <dbReference type="EC" id="4.1.3.38"/>
    </reaction>
</comment>
<dbReference type="GO" id="GO:0008696">
    <property type="term" value="F:4-amino-4-deoxychorismate lyase activity"/>
    <property type="evidence" value="ECO:0007669"/>
    <property type="project" value="UniProtKB-UniRule"/>
</dbReference>
<evidence type="ECO:0000256" key="6">
    <source>
        <dbReference type="ARBA" id="ARBA00023239"/>
    </source>
</evidence>
<evidence type="ECO:0000256" key="4">
    <source>
        <dbReference type="ARBA" id="ARBA00022898"/>
    </source>
</evidence>
<dbReference type="InterPro" id="IPR050571">
    <property type="entry name" value="Class-IV_PLP-Dep_Aminotrnsfr"/>
</dbReference>
<dbReference type="Gene3D" id="3.20.10.10">
    <property type="entry name" value="D-amino Acid Aminotransferase, subunit A, domain 2"/>
    <property type="match status" value="1"/>
</dbReference>
<dbReference type="InterPro" id="IPR001544">
    <property type="entry name" value="Aminotrans_IV"/>
</dbReference>
<dbReference type="eggNOG" id="COG0115">
    <property type="taxonomic scope" value="Bacteria"/>
</dbReference>
<dbReference type="GO" id="GO:0030170">
    <property type="term" value="F:pyridoxal phosphate binding"/>
    <property type="evidence" value="ECO:0007669"/>
    <property type="project" value="InterPro"/>
</dbReference>
<dbReference type="GO" id="GO:0008153">
    <property type="term" value="P:4-aminobenzoate biosynthetic process"/>
    <property type="evidence" value="ECO:0007669"/>
    <property type="project" value="UniProtKB-UniRule"/>
</dbReference>
<keyword evidence="6 11" id="KW-0456">Lyase</keyword>
<dbReference type="GO" id="GO:0046656">
    <property type="term" value="P:folic acid biosynthetic process"/>
    <property type="evidence" value="ECO:0007669"/>
    <property type="project" value="UniProtKB-KW"/>
</dbReference>
<evidence type="ECO:0000256" key="8">
    <source>
        <dbReference type="ARBA" id="ARBA00035676"/>
    </source>
</evidence>
<dbReference type="GeneID" id="95334335"/>
<dbReference type="InterPro" id="IPR043132">
    <property type="entry name" value="BCAT-like_C"/>
</dbReference>
<dbReference type="AlphaFoldDB" id="Q1QX51"/>
<dbReference type="PANTHER" id="PTHR42743">
    <property type="entry name" value="AMINO-ACID AMINOTRANSFERASE"/>
    <property type="match status" value="1"/>
</dbReference>
<dbReference type="KEGG" id="csa:Csal_1604"/>
<dbReference type="Proteomes" id="UP000000239">
    <property type="component" value="Chromosome"/>
</dbReference>
<comment type="pathway">
    <text evidence="7">Cofactor biosynthesis; tetrahydrofolate biosynthesis; 4-aminobenzoate from chorismate: step 2/2.</text>
</comment>
<dbReference type="PANTHER" id="PTHR42743:SF2">
    <property type="entry name" value="AMINODEOXYCHORISMATE LYASE"/>
    <property type="match status" value="1"/>
</dbReference>
<evidence type="ECO:0000256" key="9">
    <source>
        <dbReference type="ARBA" id="ARBA00049529"/>
    </source>
</evidence>
<sequence length="271" mass="29965">MGDEAVPFDDRGLAYGDGLFETVLVRDGQPVLWQAHMARLARGADRLGLPMPAAETLNALPGRAEGGLQVLKLLVTRGSGGRGYAVPDTPRPRLRWRFSPFAPMPRRWREGVHVRLCHLRLGHQPLLAGIKHLNRLENVLARREWQAPEIAEGLLRDQQDRLVEATSMNLVWRRHGRLETPCLTACGVEGTLLSTLREHLPIHACDAGIDALIEAEAAWVLNSVQGAWPLARLDDAQGGCLKRWSMGTEHRQLQRHAQALLGYPASALGEA</sequence>
<comment type="subunit">
    <text evidence="3">Homodimer.</text>
</comment>
<dbReference type="HOGENOM" id="CLU_020844_2_1_6"/>
<evidence type="ECO:0000256" key="2">
    <source>
        <dbReference type="ARBA" id="ARBA00009320"/>
    </source>
</evidence>
<evidence type="ECO:0000256" key="5">
    <source>
        <dbReference type="ARBA" id="ARBA00022909"/>
    </source>
</evidence>
<evidence type="ECO:0000313" key="11">
    <source>
        <dbReference type="EMBL" id="ABE58957.1"/>
    </source>
</evidence>
<dbReference type="EC" id="4.1.3.38" evidence="8 10"/>
<evidence type="ECO:0000313" key="12">
    <source>
        <dbReference type="Proteomes" id="UP000000239"/>
    </source>
</evidence>
<proteinExistence type="inferred from homology"/>